<protein>
    <submittedName>
        <fullName evidence="1">Uncharacterized protein</fullName>
    </submittedName>
</protein>
<evidence type="ECO:0000313" key="2">
    <source>
        <dbReference type="Proteomes" id="UP001428341"/>
    </source>
</evidence>
<reference evidence="1 2" key="1">
    <citation type="submission" date="2024-05" db="EMBL/GenBank/DDBJ databases">
        <title>Haplotype-resolved chromosome-level genome assembly of Huyou (Citrus changshanensis).</title>
        <authorList>
            <person name="Miao C."/>
            <person name="Chen W."/>
            <person name="Wu Y."/>
            <person name="Wang L."/>
            <person name="Zhao S."/>
            <person name="Grierson D."/>
            <person name="Xu C."/>
            <person name="Chen K."/>
        </authorList>
    </citation>
    <scope>NUCLEOTIDE SEQUENCE [LARGE SCALE GENOMIC DNA]</scope>
    <source>
        <strain evidence="1">01-14</strain>
        <tissue evidence="1">Leaf</tissue>
    </source>
</reference>
<comment type="caution">
    <text evidence="1">The sequence shown here is derived from an EMBL/GenBank/DDBJ whole genome shotgun (WGS) entry which is preliminary data.</text>
</comment>
<organism evidence="1 2">
    <name type="scientific">Citrus x changshan-huyou</name>
    <dbReference type="NCBI Taxonomy" id="2935761"/>
    <lineage>
        <taxon>Eukaryota</taxon>
        <taxon>Viridiplantae</taxon>
        <taxon>Streptophyta</taxon>
        <taxon>Embryophyta</taxon>
        <taxon>Tracheophyta</taxon>
        <taxon>Spermatophyta</taxon>
        <taxon>Magnoliopsida</taxon>
        <taxon>eudicotyledons</taxon>
        <taxon>Gunneridae</taxon>
        <taxon>Pentapetalae</taxon>
        <taxon>rosids</taxon>
        <taxon>malvids</taxon>
        <taxon>Sapindales</taxon>
        <taxon>Rutaceae</taxon>
        <taxon>Aurantioideae</taxon>
        <taxon>Citrus</taxon>
    </lineage>
</organism>
<dbReference type="EMBL" id="JBCGBO010000003">
    <property type="protein sequence ID" value="KAK9215178.1"/>
    <property type="molecule type" value="Genomic_DNA"/>
</dbReference>
<accession>A0AAP0MKJ0</accession>
<proteinExistence type="predicted"/>
<gene>
    <name evidence="1" type="ORF">WN944_007181</name>
</gene>
<keyword evidence="2" id="KW-1185">Reference proteome</keyword>
<name>A0AAP0MKJ0_9ROSI</name>
<sequence length="122" mass="13685">MDQMIEFQAHIFPSSPSFAYFQEPLPMSSWSYFGAAASCGLDHLSGYCYVQCYWGHNNQRYEVGRCGCNNCLLGSLGFGHECERRRKPRSQMKVGFTHPSRGLSAGEGFHHPQEVQAKACIA</sequence>
<dbReference type="AlphaFoldDB" id="A0AAP0MKJ0"/>
<evidence type="ECO:0000313" key="1">
    <source>
        <dbReference type="EMBL" id="KAK9215178.1"/>
    </source>
</evidence>
<dbReference type="Proteomes" id="UP001428341">
    <property type="component" value="Unassembled WGS sequence"/>
</dbReference>